<evidence type="ECO:0000256" key="10">
    <source>
        <dbReference type="RuleBase" id="RU000594"/>
    </source>
</evidence>
<dbReference type="GO" id="GO:0004190">
    <property type="term" value="F:aspartic-type endopeptidase activity"/>
    <property type="evidence" value="ECO:0007669"/>
    <property type="project" value="UniProtKB-UniRule"/>
</dbReference>
<proteinExistence type="inferred from homology"/>
<keyword evidence="6 9" id="KW-0378">Hydrolase</keyword>
<evidence type="ECO:0000256" key="7">
    <source>
        <dbReference type="ARBA" id="ARBA00022989"/>
    </source>
</evidence>
<evidence type="ECO:0000256" key="2">
    <source>
        <dbReference type="ARBA" id="ARBA00022475"/>
    </source>
</evidence>
<evidence type="ECO:0000256" key="11">
    <source>
        <dbReference type="RuleBase" id="RU004181"/>
    </source>
</evidence>
<dbReference type="OrthoDB" id="9810259at2"/>
<evidence type="ECO:0000256" key="5">
    <source>
        <dbReference type="ARBA" id="ARBA00022750"/>
    </source>
</evidence>
<name>A0A1G7P9S7_9LACT</name>
<dbReference type="PANTHER" id="PTHR33695:SF1">
    <property type="entry name" value="LIPOPROTEIN SIGNAL PEPTIDASE"/>
    <property type="match status" value="1"/>
</dbReference>
<dbReference type="HAMAP" id="MF_00161">
    <property type="entry name" value="LspA"/>
    <property type="match status" value="1"/>
</dbReference>
<keyword evidence="5 9" id="KW-0064">Aspartyl protease</keyword>
<comment type="function">
    <text evidence="9 10">This protein specifically catalyzes the removal of signal peptides from prolipoproteins.</text>
</comment>
<evidence type="ECO:0000313" key="12">
    <source>
        <dbReference type="EMBL" id="SDF83023.1"/>
    </source>
</evidence>
<accession>A0A1G7P9S7</accession>
<evidence type="ECO:0000256" key="9">
    <source>
        <dbReference type="HAMAP-Rule" id="MF_00161"/>
    </source>
</evidence>
<dbReference type="Pfam" id="PF01252">
    <property type="entry name" value="Peptidase_A8"/>
    <property type="match status" value="1"/>
</dbReference>
<keyword evidence="4 9" id="KW-0812">Transmembrane</keyword>
<feature type="transmembrane region" description="Helical" evidence="9">
    <location>
        <begin position="123"/>
        <end position="144"/>
    </location>
</feature>
<dbReference type="PRINTS" id="PR00781">
    <property type="entry name" value="LIPOSIGPTASE"/>
</dbReference>
<keyword evidence="8 9" id="KW-0472">Membrane</keyword>
<dbReference type="UniPathway" id="UPA00665"/>
<dbReference type="GO" id="GO:0005886">
    <property type="term" value="C:plasma membrane"/>
    <property type="evidence" value="ECO:0007669"/>
    <property type="project" value="UniProtKB-SubCell"/>
</dbReference>
<gene>
    <name evidence="9" type="primary">lspA</name>
    <name evidence="12" type="ORF">SAMN05421791_101174</name>
</gene>
<dbReference type="PROSITE" id="PS00855">
    <property type="entry name" value="SPASE_II"/>
    <property type="match status" value="1"/>
</dbReference>
<dbReference type="NCBIfam" id="TIGR00077">
    <property type="entry name" value="lspA"/>
    <property type="match status" value="1"/>
</dbReference>
<dbReference type="Proteomes" id="UP000199708">
    <property type="component" value="Unassembled WGS sequence"/>
</dbReference>
<protein>
    <recommendedName>
        <fullName evidence="9">Lipoprotein signal peptidase</fullName>
        <ecNumber evidence="9">3.4.23.36</ecNumber>
    </recommendedName>
    <alternativeName>
        <fullName evidence="9">Prolipoprotein signal peptidase</fullName>
    </alternativeName>
    <alternativeName>
        <fullName evidence="9">Signal peptidase II</fullName>
        <shortName evidence="9">SPase II</shortName>
    </alternativeName>
</protein>
<organism evidence="12 13">
    <name type="scientific">Facklamia miroungae</name>
    <dbReference type="NCBI Taxonomy" id="120956"/>
    <lineage>
        <taxon>Bacteria</taxon>
        <taxon>Bacillati</taxon>
        <taxon>Bacillota</taxon>
        <taxon>Bacilli</taxon>
        <taxon>Lactobacillales</taxon>
        <taxon>Aerococcaceae</taxon>
        <taxon>Facklamia</taxon>
    </lineage>
</organism>
<evidence type="ECO:0000256" key="4">
    <source>
        <dbReference type="ARBA" id="ARBA00022692"/>
    </source>
</evidence>
<dbReference type="AlphaFoldDB" id="A0A1G7P9S7"/>
<dbReference type="GO" id="GO:0006508">
    <property type="term" value="P:proteolysis"/>
    <property type="evidence" value="ECO:0007669"/>
    <property type="project" value="UniProtKB-KW"/>
</dbReference>
<keyword evidence="7 9" id="KW-1133">Transmembrane helix</keyword>
<dbReference type="EC" id="3.4.23.36" evidence="9"/>
<dbReference type="PANTHER" id="PTHR33695">
    <property type="entry name" value="LIPOPROTEIN SIGNAL PEPTIDASE"/>
    <property type="match status" value="1"/>
</dbReference>
<comment type="subcellular location">
    <subcellularLocation>
        <location evidence="9">Cell membrane</location>
        <topology evidence="9">Multi-pass membrane protein</topology>
    </subcellularLocation>
</comment>
<dbReference type="RefSeq" id="WP_090288879.1">
    <property type="nucleotide sequence ID" value="NZ_FNCK01000001.1"/>
</dbReference>
<evidence type="ECO:0000256" key="8">
    <source>
        <dbReference type="ARBA" id="ARBA00023136"/>
    </source>
</evidence>
<keyword evidence="13" id="KW-1185">Reference proteome</keyword>
<feature type="transmembrane region" description="Helical" evidence="9">
    <location>
        <begin position="83"/>
        <end position="102"/>
    </location>
</feature>
<keyword evidence="3 9" id="KW-0645">Protease</keyword>
<reference evidence="12 13" key="1">
    <citation type="submission" date="2016-10" db="EMBL/GenBank/DDBJ databases">
        <authorList>
            <person name="de Groot N.N."/>
        </authorList>
    </citation>
    <scope>NUCLEOTIDE SEQUENCE [LARGE SCALE GENOMIC DNA]</scope>
    <source>
        <strain evidence="12 13">ATCC BAA-466</strain>
    </source>
</reference>
<dbReference type="EMBL" id="FNCK01000001">
    <property type="protein sequence ID" value="SDF83023.1"/>
    <property type="molecule type" value="Genomic_DNA"/>
</dbReference>
<feature type="active site" evidence="9">
    <location>
        <position position="112"/>
    </location>
</feature>
<evidence type="ECO:0000256" key="1">
    <source>
        <dbReference type="ARBA" id="ARBA00006139"/>
    </source>
</evidence>
<evidence type="ECO:0000313" key="13">
    <source>
        <dbReference type="Proteomes" id="UP000199708"/>
    </source>
</evidence>
<comment type="pathway">
    <text evidence="9">Protein modification; lipoprotein biosynthesis (signal peptide cleavage).</text>
</comment>
<dbReference type="InterPro" id="IPR001872">
    <property type="entry name" value="Peptidase_A8"/>
</dbReference>
<evidence type="ECO:0000256" key="3">
    <source>
        <dbReference type="ARBA" id="ARBA00022670"/>
    </source>
</evidence>
<dbReference type="STRING" id="120956.SAMN05421791_101174"/>
<keyword evidence="2 9" id="KW-1003">Cell membrane</keyword>
<comment type="catalytic activity">
    <reaction evidence="9 10">
        <text>Release of signal peptides from bacterial membrane prolipoproteins. Hydrolyzes -Xaa-Yaa-Zaa-|-(S,diacylglyceryl)Cys-, in which Xaa is hydrophobic (preferably Leu), and Yaa (Ala or Ser) and Zaa (Gly or Ala) have small, neutral side chains.</text>
        <dbReference type="EC" id="3.4.23.36"/>
    </reaction>
</comment>
<feature type="active site" evidence="9">
    <location>
        <position position="128"/>
    </location>
</feature>
<sequence length="152" mass="17266">MVTTIIITGLVIIFDQALKFWTQNNIELNKPLEIIPDFFQLNYTQNIGAGWGLFAGQRLFLIGITFVVIFYLLYLTWRNRESFIYSKIAYGLLLGGAIGNLIDRLTRGYVIDMLQVRLFDFPVFNLADAALSLGVVLLIVIVIWTEKGSDLI</sequence>
<evidence type="ECO:0000256" key="6">
    <source>
        <dbReference type="ARBA" id="ARBA00022801"/>
    </source>
</evidence>
<feature type="transmembrane region" description="Helical" evidence="9">
    <location>
        <begin position="59"/>
        <end position="77"/>
    </location>
</feature>
<comment type="similarity">
    <text evidence="1 9 11">Belongs to the peptidase A8 family.</text>
</comment>
<comment type="caution">
    <text evidence="9">Lacks conserved residue(s) required for the propagation of feature annotation.</text>
</comment>